<dbReference type="Gene3D" id="3.30.230.10">
    <property type="match status" value="1"/>
</dbReference>
<dbReference type="EMBL" id="SKBU01000016">
    <property type="protein sequence ID" value="TCJ16397.1"/>
    <property type="molecule type" value="Genomic_DNA"/>
</dbReference>
<name>A0A4R1BGV2_9ACTN</name>
<dbReference type="PANTHER" id="PTHR43261">
    <property type="entry name" value="TRANSLATION ELONGATION FACTOR G-RELATED"/>
    <property type="match status" value="1"/>
</dbReference>
<dbReference type="Gene3D" id="2.40.30.10">
    <property type="entry name" value="Translation factors"/>
    <property type="match status" value="1"/>
</dbReference>
<dbReference type="CDD" id="cd04088">
    <property type="entry name" value="EFG_mtEFG_II"/>
    <property type="match status" value="1"/>
</dbReference>
<dbReference type="FunFam" id="3.30.230.10:FF:000003">
    <property type="entry name" value="Elongation factor G"/>
    <property type="match status" value="1"/>
</dbReference>
<accession>A0A4R1BGV2</accession>
<dbReference type="GO" id="GO:0003746">
    <property type="term" value="F:translation elongation factor activity"/>
    <property type="evidence" value="ECO:0007669"/>
    <property type="project" value="UniProtKB-KW"/>
</dbReference>
<reference evidence="6 7" key="1">
    <citation type="submission" date="2019-03" db="EMBL/GenBank/DDBJ databases">
        <title>Whole genome sequence of a novel Rubrobacter taiwanensis strain, isolated from Yellowstone National Park.</title>
        <authorList>
            <person name="Freed S."/>
            <person name="Ramaley R.F."/>
            <person name="Kyndt J.A."/>
        </authorList>
    </citation>
    <scope>NUCLEOTIDE SEQUENCE [LARGE SCALE GENOMIC DNA]</scope>
    <source>
        <strain evidence="6 7">Yellowstone</strain>
    </source>
</reference>
<keyword evidence="3" id="KW-0648">Protein biosynthesis</keyword>
<sequence length="693" mass="75565">MAIQPEMIRNVCMIGHRGSGKTTLAEGMLQVASRKGAKPGEAFRAGHVLDCSDEEREREMTLGMGVLSLEWKGRQINILDTPGDGGFIGDAFIAQRVADCAVLVVHAQDPIQVVTERVWRRGEREQIPHFIVVNHLDRERTDFGAAVERLRERFGMSVVPLNLPIGREGEIRGVYGLVSGLAFVDGEQTSEIPAGMEEVVEASRIRLFETIAESDDTLLEKYLEGEELSTEETFEGLRKGIADGVIIPVVATSAARLIGVDRLLDTIAGSAPSPVDRPAWTGRDPEGGGEVSYHCSPDEPFSAYVFKTYMDPYAGKLSVMRVVSGTCRSDEALINPRTGSGERLGGISHLRGRERVSVDEASPGDIIAVAKLRDTATFDTLCTAAAPVVYEAVPLPDASTAFAVRARTRGEEEKVFDAIRRVVSEDPSLKLERSEATGEDILAGLSQLHVELALERVHRRYGVEVDARPPKVPFKETIAASSKAQGRYKKQTGGRGQYGDCWIELEPLPRGGGFEFEDAITGGVIPRQFIPAVEKGIVEAMREGPIAGYPVVDVKVRLYDGSHHSVDSSEMAFKVAGSLAFKNAVEKARPVLLEPYLKVRVTVPQELVGDVMGDLSGRRGRPMGIDQLGDGQRQLVEAEVPQVEMLTYARDLRAITGGRANFQTEFSHYEEVPPNLVEKVLAANRDPEEENGG</sequence>
<evidence type="ECO:0000256" key="3">
    <source>
        <dbReference type="ARBA" id="ARBA00022917"/>
    </source>
</evidence>
<dbReference type="InterPro" id="IPR009000">
    <property type="entry name" value="Transl_B-barrel_sf"/>
</dbReference>
<keyword evidence="4" id="KW-0342">GTP-binding</keyword>
<dbReference type="InterPro" id="IPR005517">
    <property type="entry name" value="Transl_elong_EFG/EF2_IV"/>
</dbReference>
<dbReference type="SMART" id="SM00838">
    <property type="entry name" value="EFG_C"/>
    <property type="match status" value="1"/>
</dbReference>
<evidence type="ECO:0000256" key="1">
    <source>
        <dbReference type="ARBA" id="ARBA00022741"/>
    </source>
</evidence>
<evidence type="ECO:0000313" key="7">
    <source>
        <dbReference type="Proteomes" id="UP000295244"/>
    </source>
</evidence>
<dbReference type="SUPFAM" id="SSF50447">
    <property type="entry name" value="Translation proteins"/>
    <property type="match status" value="1"/>
</dbReference>
<dbReference type="InterPro" id="IPR000640">
    <property type="entry name" value="EFG_V-like"/>
</dbReference>
<evidence type="ECO:0000259" key="5">
    <source>
        <dbReference type="PROSITE" id="PS51722"/>
    </source>
</evidence>
<dbReference type="InterPro" id="IPR047872">
    <property type="entry name" value="EFG_IV"/>
</dbReference>
<dbReference type="RefSeq" id="WP_132691387.1">
    <property type="nucleotide sequence ID" value="NZ_SKBU01000016.1"/>
</dbReference>
<dbReference type="InterPro" id="IPR035649">
    <property type="entry name" value="EFG_V"/>
</dbReference>
<dbReference type="Pfam" id="PF14492">
    <property type="entry name" value="EFG_III"/>
    <property type="match status" value="1"/>
</dbReference>
<protein>
    <submittedName>
        <fullName evidence="6">Elongation factor G</fullName>
    </submittedName>
</protein>
<dbReference type="GO" id="GO:0032790">
    <property type="term" value="P:ribosome disassembly"/>
    <property type="evidence" value="ECO:0007669"/>
    <property type="project" value="TreeGrafter"/>
</dbReference>
<keyword evidence="7" id="KW-1185">Reference proteome</keyword>
<dbReference type="NCBIfam" id="NF009379">
    <property type="entry name" value="PRK12740.1-3"/>
    <property type="match status" value="1"/>
</dbReference>
<dbReference type="Gene3D" id="3.30.70.240">
    <property type="match status" value="1"/>
</dbReference>
<comment type="caution">
    <text evidence="6">The sequence shown here is derived from an EMBL/GenBank/DDBJ whole genome shotgun (WGS) entry which is preliminary data.</text>
</comment>
<dbReference type="Gene3D" id="3.30.70.870">
    <property type="entry name" value="Elongation Factor G (Translational Gtpase), domain 3"/>
    <property type="match status" value="1"/>
</dbReference>
<gene>
    <name evidence="6" type="ORF">E0L93_09720</name>
</gene>
<dbReference type="AlphaFoldDB" id="A0A4R1BGV2"/>
<dbReference type="GO" id="GO:0005525">
    <property type="term" value="F:GTP binding"/>
    <property type="evidence" value="ECO:0007669"/>
    <property type="project" value="UniProtKB-KW"/>
</dbReference>
<dbReference type="PANTHER" id="PTHR43261:SF1">
    <property type="entry name" value="RIBOSOME-RELEASING FACTOR 2, MITOCHONDRIAL"/>
    <property type="match status" value="1"/>
</dbReference>
<dbReference type="SMART" id="SM00889">
    <property type="entry name" value="EFG_IV"/>
    <property type="match status" value="1"/>
</dbReference>
<keyword evidence="2 6" id="KW-0251">Elongation factor</keyword>
<evidence type="ECO:0000256" key="4">
    <source>
        <dbReference type="ARBA" id="ARBA00023134"/>
    </source>
</evidence>
<dbReference type="OrthoDB" id="9801472at2"/>
<dbReference type="SUPFAM" id="SSF54211">
    <property type="entry name" value="Ribosomal protein S5 domain 2-like"/>
    <property type="match status" value="1"/>
</dbReference>
<dbReference type="Pfam" id="PF03764">
    <property type="entry name" value="EFG_IV"/>
    <property type="match status" value="1"/>
</dbReference>
<dbReference type="CDD" id="cd01434">
    <property type="entry name" value="EFG_mtEFG1_IV"/>
    <property type="match status" value="1"/>
</dbReference>
<dbReference type="SUPFAM" id="SSF52540">
    <property type="entry name" value="P-loop containing nucleoside triphosphate hydrolases"/>
    <property type="match status" value="1"/>
</dbReference>
<dbReference type="NCBIfam" id="NF009381">
    <property type="entry name" value="PRK12740.1-5"/>
    <property type="match status" value="1"/>
</dbReference>
<evidence type="ECO:0000313" key="6">
    <source>
        <dbReference type="EMBL" id="TCJ16397.1"/>
    </source>
</evidence>
<dbReference type="GO" id="GO:0003924">
    <property type="term" value="F:GTPase activity"/>
    <property type="evidence" value="ECO:0007669"/>
    <property type="project" value="InterPro"/>
</dbReference>
<dbReference type="InterPro" id="IPR027417">
    <property type="entry name" value="P-loop_NTPase"/>
</dbReference>
<dbReference type="Pfam" id="PF00679">
    <property type="entry name" value="EFG_C"/>
    <property type="match status" value="1"/>
</dbReference>
<dbReference type="Gene3D" id="3.40.50.300">
    <property type="entry name" value="P-loop containing nucleotide triphosphate hydrolases"/>
    <property type="match status" value="1"/>
</dbReference>
<dbReference type="Pfam" id="PF00009">
    <property type="entry name" value="GTP_EFTU"/>
    <property type="match status" value="1"/>
</dbReference>
<dbReference type="PROSITE" id="PS51722">
    <property type="entry name" value="G_TR_2"/>
    <property type="match status" value="1"/>
</dbReference>
<dbReference type="SUPFAM" id="SSF54980">
    <property type="entry name" value="EF-G C-terminal domain-like"/>
    <property type="match status" value="2"/>
</dbReference>
<evidence type="ECO:0000256" key="2">
    <source>
        <dbReference type="ARBA" id="ARBA00022768"/>
    </source>
</evidence>
<dbReference type="Pfam" id="PF22042">
    <property type="entry name" value="EF-G_D2"/>
    <property type="match status" value="1"/>
</dbReference>
<proteinExistence type="predicted"/>
<dbReference type="CDD" id="cd03713">
    <property type="entry name" value="EFG_mtEFG_C"/>
    <property type="match status" value="1"/>
</dbReference>
<dbReference type="InterPro" id="IPR000795">
    <property type="entry name" value="T_Tr_GTP-bd_dom"/>
</dbReference>
<dbReference type="InterPro" id="IPR041095">
    <property type="entry name" value="EFG_II"/>
</dbReference>
<dbReference type="FunFam" id="3.30.70.240:FF:000001">
    <property type="entry name" value="Elongation factor G"/>
    <property type="match status" value="1"/>
</dbReference>
<feature type="domain" description="Tr-type G" evidence="5">
    <location>
        <begin position="6"/>
        <end position="275"/>
    </location>
</feature>
<dbReference type="InterPro" id="IPR020568">
    <property type="entry name" value="Ribosomal_Su5_D2-typ_SF"/>
</dbReference>
<organism evidence="6 7">
    <name type="scientific">Rubrobacter taiwanensis</name>
    <dbReference type="NCBI Taxonomy" id="185139"/>
    <lineage>
        <taxon>Bacteria</taxon>
        <taxon>Bacillati</taxon>
        <taxon>Actinomycetota</taxon>
        <taxon>Rubrobacteria</taxon>
        <taxon>Rubrobacterales</taxon>
        <taxon>Rubrobacteraceae</taxon>
        <taxon>Rubrobacter</taxon>
    </lineage>
</organism>
<dbReference type="Proteomes" id="UP000295244">
    <property type="component" value="Unassembled WGS sequence"/>
</dbReference>
<dbReference type="InterPro" id="IPR035647">
    <property type="entry name" value="EFG_III/V"/>
</dbReference>
<dbReference type="InterPro" id="IPR014721">
    <property type="entry name" value="Ribsml_uS5_D2-typ_fold_subgr"/>
</dbReference>
<dbReference type="InterPro" id="IPR053905">
    <property type="entry name" value="EF-G-like_DII"/>
</dbReference>
<keyword evidence="1" id="KW-0547">Nucleotide-binding</keyword>
<dbReference type="NCBIfam" id="NF009891">
    <property type="entry name" value="PRK13351.1-1"/>
    <property type="match status" value="1"/>
</dbReference>